<organism evidence="11 12">
    <name type="scientific">Trichomonascus ciferrii</name>
    <dbReference type="NCBI Taxonomy" id="44093"/>
    <lineage>
        <taxon>Eukaryota</taxon>
        <taxon>Fungi</taxon>
        <taxon>Dikarya</taxon>
        <taxon>Ascomycota</taxon>
        <taxon>Saccharomycotina</taxon>
        <taxon>Dipodascomycetes</taxon>
        <taxon>Dipodascales</taxon>
        <taxon>Trichomonascaceae</taxon>
        <taxon>Trichomonascus</taxon>
        <taxon>Trichomonascus ciferrii complex</taxon>
    </lineage>
</organism>
<feature type="binding site" evidence="8">
    <location>
        <position position="38"/>
    </location>
    <ligand>
        <name>a 1,2-diacyl-sn-glycero-3-phospho-(1D-myo-inositol-3,4,5-trisphosphate)</name>
        <dbReference type="ChEBI" id="CHEBI:57836"/>
    </ligand>
</feature>
<dbReference type="PIRSF" id="PIRSF037091">
    <property type="entry name" value="AP2_complex_alpha"/>
    <property type="match status" value="1"/>
</dbReference>
<evidence type="ECO:0000256" key="1">
    <source>
        <dbReference type="ARBA" id="ARBA00004277"/>
    </source>
</evidence>
<feature type="compositionally biased region" description="Polar residues" evidence="9">
    <location>
        <begin position="667"/>
        <end position="681"/>
    </location>
</feature>
<sequence>MSQPMKGLVQFIADLRNARAREAEVKRVNTELANIRQKFRDSSLNGYNKKKYVCKLIYMYILGYEIDIGHNESVSLISSTKYSEKQIGYLSVSLMLNENSKLLDMVINSAKKDLESLNDLHTCLALNCIATVGSSQMSVALADDVFKLLISPTSPNFVRKKAALTMLRLYRKQPSIMAPSWPDRIVALLDDPDLGVATSVASLVIALAQDDPSHYKMSYGKVVRRLQTLVFNKDYSQDYVYYDVPCPWLFIKLFKLLQYYPPTTDEAVFETIKKVIYRVIESNSVPSKNVQQNNAQNAVLFEVINLAIHLDVDPQLLERIVEALGQFLSAQETNVRYLSLSSMANLAARYEDIPIKKYLVTILQSLKDRDISVRRKAIDLLYCLCDSSNVKTIVNELLKYLQAADFSIREEMVIRIAILVEKYANEFEWYVDISLRLISIAGNHVSDEVWQRVIQIVVNNENLQAYAARNVFSYLKSTSCHENMVKIGGYILGEYGHLIADEPNHSPIEQFLSLHDKFTTCSNSTKILLLTTYIKFVNLFEEIKPQLIQVFEFYSTSIDSEIQQRACEYLKLAQRNDPTLLATVWDEMPPFPERASALLSRMHAKYAHSEDKRVWALGNKQAQSDRELLNLDVSGPAHRVLEKEATNNNNGNPTSLSASSSSNDVSKTINSTATVTTGASNTPPPPPLPRKTSIKAPSSTGPPLTSNWEPGYKALLYKPEGVFYQDSLIQIGLRSEYRKHLGCVILYFRNLSEGDIHSLSVELSNPAGSDVLQVGTKNLPDSTITPNSTTQQVIILEAKGPFQESPLVKITYMAGTLKVLHLKLPVILEKFMEPAPLSGEDFFTRWKQLTGENLEHQKVFKNLPASSAEPAARTSKDDYNLVKSFNWNIIQNLDKNPENVVGASILHTSQGGNFGCLLRLEPNQAKAIYRVTIRATDERVPSILAKNISIIYQL</sequence>
<dbReference type="InterPro" id="IPR009028">
    <property type="entry name" value="Coatomer/calthrin_app_sub_C"/>
</dbReference>
<name>A0A642V3M4_9ASCO</name>
<feature type="region of interest" description="Disordered" evidence="9">
    <location>
        <begin position="643"/>
        <end position="708"/>
    </location>
</feature>
<dbReference type="InterPro" id="IPR017104">
    <property type="entry name" value="AP2_complex_asu"/>
</dbReference>
<comment type="caution">
    <text evidence="11">The sequence shown here is derived from an EMBL/GenBank/DDBJ whole genome shotgun (WGS) entry which is preliminary data.</text>
</comment>
<dbReference type="InterPro" id="IPR050840">
    <property type="entry name" value="Adaptor_Complx_Large_Subunit"/>
</dbReference>
<keyword evidence="2 7" id="KW-0813">Transport</keyword>
<evidence type="ECO:0000313" key="12">
    <source>
        <dbReference type="Proteomes" id="UP000761534"/>
    </source>
</evidence>
<feature type="binding site" evidence="8">
    <location>
        <position position="47"/>
    </location>
    <ligand>
        <name>a 1,2-diacyl-sn-glycero-3-phospho-(1D-myo-inositol-3,4,5-trisphosphate)</name>
        <dbReference type="ChEBI" id="CHEBI:57836"/>
    </ligand>
</feature>
<reference evidence="11" key="1">
    <citation type="journal article" date="2019" name="G3 (Bethesda)">
        <title>Genome Assemblies of Two Rare Opportunistic Yeast Pathogens: Diutina rugosa (syn. Candida rugosa) and Trichomonascus ciferrii (syn. Candida ciferrii).</title>
        <authorList>
            <person name="Mixao V."/>
            <person name="Saus E."/>
            <person name="Hansen A.P."/>
            <person name="Lass-Florl C."/>
            <person name="Gabaldon T."/>
        </authorList>
    </citation>
    <scope>NUCLEOTIDE SEQUENCE</scope>
    <source>
        <strain evidence="11">CBS 4856</strain>
    </source>
</reference>
<dbReference type="InterPro" id="IPR002553">
    <property type="entry name" value="Clathrin/coatomer_adapt-like_N"/>
</dbReference>
<evidence type="ECO:0000313" key="11">
    <source>
        <dbReference type="EMBL" id="KAA8912378.1"/>
    </source>
</evidence>
<dbReference type="Proteomes" id="UP000761534">
    <property type="component" value="Unassembled WGS sequence"/>
</dbReference>
<dbReference type="Gene3D" id="1.25.10.10">
    <property type="entry name" value="Leucine-rich Repeat Variant"/>
    <property type="match status" value="1"/>
</dbReference>
<keyword evidence="12" id="KW-1185">Reference proteome</keyword>
<dbReference type="GO" id="GO:0006886">
    <property type="term" value="P:intracellular protein transport"/>
    <property type="evidence" value="ECO:0007669"/>
    <property type="project" value="UniProtKB-UniRule"/>
</dbReference>
<gene>
    <name evidence="11" type="ORF">TRICI_003495</name>
</gene>
<dbReference type="Pfam" id="PF02296">
    <property type="entry name" value="Alpha_adaptin_C"/>
    <property type="match status" value="1"/>
</dbReference>
<dbReference type="Gene3D" id="3.30.310.10">
    <property type="entry name" value="TATA-Binding Protein"/>
    <property type="match status" value="1"/>
</dbReference>
<dbReference type="GO" id="GO:0072583">
    <property type="term" value="P:clathrin-dependent endocytosis"/>
    <property type="evidence" value="ECO:0007669"/>
    <property type="project" value="InterPro"/>
</dbReference>
<keyword evidence="3 7" id="KW-0254">Endocytosis</keyword>
<comment type="function">
    <text evidence="7">Adaptins are components of the adaptor complexes which link clathrin to receptors in coated vesicles. Clathrin-associated protein complexes are believed to interact with the cytoplasmic tails of membrane proteins, leading to their selection and concentration.</text>
</comment>
<keyword evidence="4 7" id="KW-0653">Protein transport</keyword>
<dbReference type="SUPFAM" id="SSF55711">
    <property type="entry name" value="Subdomain of clathrin and coatomer appendage domain"/>
    <property type="match status" value="1"/>
</dbReference>
<keyword evidence="5 7" id="KW-0472">Membrane</keyword>
<dbReference type="SMART" id="SM00809">
    <property type="entry name" value="Alpha_adaptinC2"/>
    <property type="match status" value="1"/>
</dbReference>
<dbReference type="Pfam" id="PF02883">
    <property type="entry name" value="Alpha_adaptinC2"/>
    <property type="match status" value="1"/>
</dbReference>
<dbReference type="InterPro" id="IPR011989">
    <property type="entry name" value="ARM-like"/>
</dbReference>
<evidence type="ECO:0000256" key="5">
    <source>
        <dbReference type="ARBA" id="ARBA00023136"/>
    </source>
</evidence>
<evidence type="ECO:0000256" key="3">
    <source>
        <dbReference type="ARBA" id="ARBA00022583"/>
    </source>
</evidence>
<dbReference type="PANTHER" id="PTHR22780">
    <property type="entry name" value="ADAPTIN, ALPHA/GAMMA/EPSILON"/>
    <property type="match status" value="1"/>
</dbReference>
<dbReference type="SUPFAM" id="SSF49348">
    <property type="entry name" value="Clathrin adaptor appendage domain"/>
    <property type="match status" value="1"/>
</dbReference>
<dbReference type="AlphaFoldDB" id="A0A642V3M4"/>
<evidence type="ECO:0000259" key="10">
    <source>
        <dbReference type="SMART" id="SM00809"/>
    </source>
</evidence>
<proteinExistence type="inferred from homology"/>
<evidence type="ECO:0000256" key="8">
    <source>
        <dbReference type="PIRSR" id="PIRSR037091-1"/>
    </source>
</evidence>
<evidence type="ECO:0000256" key="2">
    <source>
        <dbReference type="ARBA" id="ARBA00022448"/>
    </source>
</evidence>
<dbReference type="SUPFAM" id="SSF48371">
    <property type="entry name" value="ARM repeat"/>
    <property type="match status" value="1"/>
</dbReference>
<dbReference type="VEuPathDB" id="FungiDB:TRICI_003495"/>
<dbReference type="Pfam" id="PF01602">
    <property type="entry name" value="Adaptin_N"/>
    <property type="match status" value="1"/>
</dbReference>
<dbReference type="InterPro" id="IPR012295">
    <property type="entry name" value="TBP_dom_sf"/>
</dbReference>
<keyword evidence="6 7" id="KW-0168">Coated pit</keyword>
<dbReference type="GO" id="GO:0030122">
    <property type="term" value="C:AP-2 adaptor complex"/>
    <property type="evidence" value="ECO:0007669"/>
    <property type="project" value="InterPro"/>
</dbReference>
<comment type="similarity">
    <text evidence="7">Belongs to the adaptor complexes large subunit family.</text>
</comment>
<evidence type="ECO:0000256" key="9">
    <source>
        <dbReference type="SAM" id="MobiDB-lite"/>
    </source>
</evidence>
<dbReference type="InterPro" id="IPR008152">
    <property type="entry name" value="Clathrin_a/b/g-adaptin_app_Ig"/>
</dbReference>
<dbReference type="InterPro" id="IPR003164">
    <property type="entry name" value="Clathrin_a-adaptin_app_sub_C"/>
</dbReference>
<accession>A0A642V3M4</accession>
<feature type="domain" description="Clathrin adaptor alpha/beta/gamma-adaptin appendage Ig-like subdomain" evidence="10">
    <location>
        <begin position="713"/>
        <end position="825"/>
    </location>
</feature>
<dbReference type="EMBL" id="SWFS01000256">
    <property type="protein sequence ID" value="KAA8912378.1"/>
    <property type="molecule type" value="Genomic_DNA"/>
</dbReference>
<feature type="compositionally biased region" description="Low complexity" evidence="9">
    <location>
        <begin position="655"/>
        <end position="666"/>
    </location>
</feature>
<dbReference type="OrthoDB" id="28053at2759"/>
<dbReference type="FunFam" id="1.25.10.10:FF:000020">
    <property type="entry name" value="AP-2 complex subunit alpha"/>
    <property type="match status" value="1"/>
</dbReference>
<dbReference type="GO" id="GO:0035615">
    <property type="term" value="F:clathrin adaptor activity"/>
    <property type="evidence" value="ECO:0007669"/>
    <property type="project" value="InterPro"/>
</dbReference>
<evidence type="ECO:0000256" key="6">
    <source>
        <dbReference type="ARBA" id="ARBA00023176"/>
    </source>
</evidence>
<feature type="compositionally biased region" description="Polar residues" evidence="9">
    <location>
        <begin position="695"/>
        <end position="708"/>
    </location>
</feature>
<comment type="subcellular location">
    <subcellularLocation>
        <location evidence="1">Membrane</location>
        <location evidence="1">Coated pit</location>
        <topology evidence="1">Peripheral membrane protein</topology>
        <orientation evidence="1">Cytoplasmic side</orientation>
    </subcellularLocation>
</comment>
<feature type="binding site" evidence="8">
    <location>
        <begin position="51"/>
        <end position="55"/>
    </location>
    <ligand>
        <name>a 1,2-diacyl-sn-glycero-3-phospho-(1D-myo-inositol-3,4,5-trisphosphate)</name>
        <dbReference type="ChEBI" id="CHEBI:57836"/>
    </ligand>
</feature>
<evidence type="ECO:0000256" key="4">
    <source>
        <dbReference type="ARBA" id="ARBA00022927"/>
    </source>
</evidence>
<dbReference type="InterPro" id="IPR013041">
    <property type="entry name" value="Clathrin_app_Ig-like_sf"/>
</dbReference>
<dbReference type="InterPro" id="IPR016024">
    <property type="entry name" value="ARM-type_fold"/>
</dbReference>
<protein>
    <recommendedName>
        <fullName evidence="7">AP-2 complex subunit alpha</fullName>
    </recommendedName>
</protein>
<evidence type="ECO:0000256" key="7">
    <source>
        <dbReference type="PIRNR" id="PIRNR037091"/>
    </source>
</evidence>
<dbReference type="Gene3D" id="2.60.40.1230">
    <property type="match status" value="1"/>
</dbReference>